<evidence type="ECO:0000313" key="3">
    <source>
        <dbReference type="EMBL" id="KAK3356878.1"/>
    </source>
</evidence>
<comment type="caution">
    <text evidence="3">The sequence shown here is derived from an EMBL/GenBank/DDBJ whole genome shotgun (WGS) entry which is preliminary data.</text>
</comment>
<feature type="region of interest" description="Disordered" evidence="1">
    <location>
        <begin position="373"/>
        <end position="393"/>
    </location>
</feature>
<reference evidence="3" key="2">
    <citation type="submission" date="2023-06" db="EMBL/GenBank/DDBJ databases">
        <authorList>
            <consortium name="Lawrence Berkeley National Laboratory"/>
            <person name="Haridas S."/>
            <person name="Hensen N."/>
            <person name="Bonometti L."/>
            <person name="Westerberg I."/>
            <person name="Brannstrom I.O."/>
            <person name="Guillou S."/>
            <person name="Cros-Aarteil S."/>
            <person name="Calhoun S."/>
            <person name="Kuo A."/>
            <person name="Mondo S."/>
            <person name="Pangilinan J."/>
            <person name="Riley R."/>
            <person name="Labutti K."/>
            <person name="Andreopoulos B."/>
            <person name="Lipzen A."/>
            <person name="Chen C."/>
            <person name="Yanf M."/>
            <person name="Daum C."/>
            <person name="Ng V."/>
            <person name="Clum A."/>
            <person name="Steindorff A."/>
            <person name="Ohm R."/>
            <person name="Martin F."/>
            <person name="Silar P."/>
            <person name="Natvig D."/>
            <person name="Lalanne C."/>
            <person name="Gautier V."/>
            <person name="Ament-Velasquez S.L."/>
            <person name="Kruys A."/>
            <person name="Hutchinson M.I."/>
            <person name="Powell A.J."/>
            <person name="Barry K."/>
            <person name="Miller A.N."/>
            <person name="Grigoriev I.V."/>
            <person name="Debuchy R."/>
            <person name="Gladieux P."/>
            <person name="Thoren M.H."/>
            <person name="Johannesson H."/>
        </authorList>
    </citation>
    <scope>NUCLEOTIDE SEQUENCE</scope>
    <source>
        <strain evidence="3">CBS 955.72</strain>
    </source>
</reference>
<name>A0AAJ0MFW8_9PEZI</name>
<feature type="compositionally biased region" description="Basic and acidic residues" evidence="1">
    <location>
        <begin position="374"/>
        <end position="387"/>
    </location>
</feature>
<feature type="domain" description="Heterokaryon incompatibility" evidence="2">
    <location>
        <begin position="183"/>
        <end position="335"/>
    </location>
</feature>
<dbReference type="PANTHER" id="PTHR33112">
    <property type="entry name" value="DOMAIN PROTEIN, PUTATIVE-RELATED"/>
    <property type="match status" value="1"/>
</dbReference>
<organism evidence="3 4">
    <name type="scientific">Lasiosphaeria hispida</name>
    <dbReference type="NCBI Taxonomy" id="260671"/>
    <lineage>
        <taxon>Eukaryota</taxon>
        <taxon>Fungi</taxon>
        <taxon>Dikarya</taxon>
        <taxon>Ascomycota</taxon>
        <taxon>Pezizomycotina</taxon>
        <taxon>Sordariomycetes</taxon>
        <taxon>Sordariomycetidae</taxon>
        <taxon>Sordariales</taxon>
        <taxon>Lasiosphaeriaceae</taxon>
        <taxon>Lasiosphaeria</taxon>
    </lineage>
</organism>
<evidence type="ECO:0000259" key="2">
    <source>
        <dbReference type="Pfam" id="PF06985"/>
    </source>
</evidence>
<accession>A0AAJ0MFW8</accession>
<reference evidence="3" key="1">
    <citation type="journal article" date="2023" name="Mol. Phylogenet. Evol.">
        <title>Genome-scale phylogeny and comparative genomics of the fungal order Sordariales.</title>
        <authorList>
            <person name="Hensen N."/>
            <person name="Bonometti L."/>
            <person name="Westerberg I."/>
            <person name="Brannstrom I.O."/>
            <person name="Guillou S."/>
            <person name="Cros-Aarteil S."/>
            <person name="Calhoun S."/>
            <person name="Haridas S."/>
            <person name="Kuo A."/>
            <person name="Mondo S."/>
            <person name="Pangilinan J."/>
            <person name="Riley R."/>
            <person name="LaButti K."/>
            <person name="Andreopoulos B."/>
            <person name="Lipzen A."/>
            <person name="Chen C."/>
            <person name="Yan M."/>
            <person name="Daum C."/>
            <person name="Ng V."/>
            <person name="Clum A."/>
            <person name="Steindorff A."/>
            <person name="Ohm R.A."/>
            <person name="Martin F."/>
            <person name="Silar P."/>
            <person name="Natvig D.O."/>
            <person name="Lalanne C."/>
            <person name="Gautier V."/>
            <person name="Ament-Velasquez S.L."/>
            <person name="Kruys A."/>
            <person name="Hutchinson M.I."/>
            <person name="Powell A.J."/>
            <person name="Barry K."/>
            <person name="Miller A.N."/>
            <person name="Grigoriev I.V."/>
            <person name="Debuchy R."/>
            <person name="Gladieux P."/>
            <person name="Hiltunen Thoren M."/>
            <person name="Johannesson H."/>
        </authorList>
    </citation>
    <scope>NUCLEOTIDE SEQUENCE</scope>
    <source>
        <strain evidence="3">CBS 955.72</strain>
    </source>
</reference>
<gene>
    <name evidence="3" type="ORF">B0T25DRAFT_603523</name>
</gene>
<dbReference type="AlphaFoldDB" id="A0AAJ0MFW8"/>
<dbReference type="Proteomes" id="UP001275084">
    <property type="component" value="Unassembled WGS sequence"/>
</dbReference>
<sequence>METSCASISLPWRWGTRERVEPECLACGWSGDDSQLTEDFPGWRVPAGSGSARVARSAKRGCLRCKIIVECWKRVGPDARFHHRHDVSPNVPCWELFHVPGPGDAPSSRLAGITTYEALPSGDTSSRAALMWATAQLRRCNQKHLCRPPQSSFRPSRVIDVGAFPGSQDVVVVDGKRMESPDYITLSHCWGAYAPACKTTRASLPERQSRVPWTSLPRTFQDTIALTRWLNKRYLWIDTLCILQDDVKDWLRESRRMHGVYKSSYLTIAAASAHDGRGGLFAVSPQPSKIITLLHGSLPFNIYARPLLNHIFSGTHRETNEAELPLLTRGWVFQERLLAPRVLYFTQHELVWECHEACNCECKKLQPGRTTSSEAKHEFALGRRSPAEDIPEDETSRWHTMVKEYTDLKLTEEGDILPALAGIAREVARSRSGETYLAGLWSGSLREDLMWFSHRGFSPGQQRPQRWCAPTWSWASLSPSATFFDYFWGDGTPLFHVEDASCQLVSDDVYGPVSGGRLVLRARLLKHAVAKPHRKFRRPDSQWYPEWVMECGAVELEFVPDVGLVEMGHDVGGVPTVSSLILLAGVLATRKDRLYLADPKYHLSCLVIRETRSNTYQRVGLARLQGHDPAVMKEFYQQFGEDTKVIII</sequence>
<keyword evidence="4" id="KW-1185">Reference proteome</keyword>
<dbReference type="EMBL" id="JAUIQD010000003">
    <property type="protein sequence ID" value="KAK3356878.1"/>
    <property type="molecule type" value="Genomic_DNA"/>
</dbReference>
<dbReference type="InterPro" id="IPR010730">
    <property type="entry name" value="HET"/>
</dbReference>
<dbReference type="PANTHER" id="PTHR33112:SF9">
    <property type="entry name" value="HETEROKARYON INCOMPATIBILITY DOMAIN-CONTAINING PROTEIN"/>
    <property type="match status" value="1"/>
</dbReference>
<protein>
    <submittedName>
        <fullName evidence="3">Heterokaryon incompatibility protein-domain-containing protein</fullName>
    </submittedName>
</protein>
<evidence type="ECO:0000256" key="1">
    <source>
        <dbReference type="SAM" id="MobiDB-lite"/>
    </source>
</evidence>
<proteinExistence type="predicted"/>
<dbReference type="Pfam" id="PF06985">
    <property type="entry name" value="HET"/>
    <property type="match status" value="1"/>
</dbReference>
<evidence type="ECO:0000313" key="4">
    <source>
        <dbReference type="Proteomes" id="UP001275084"/>
    </source>
</evidence>